<name>A0A4R2RYP0_9BACL</name>
<accession>A0A4R2RYP0</accession>
<dbReference type="InterPro" id="IPR036380">
    <property type="entry name" value="Isochorismatase-like_sf"/>
</dbReference>
<dbReference type="GO" id="GO:0016829">
    <property type="term" value="F:lyase activity"/>
    <property type="evidence" value="ECO:0007669"/>
    <property type="project" value="UniProtKB-KW"/>
</dbReference>
<dbReference type="AlphaFoldDB" id="A0A4R2RYP0"/>
<keyword evidence="4" id="KW-0456">Lyase</keyword>
<dbReference type="PIRSF" id="PIRSF001111">
    <property type="entry name" value="Isochorismatase"/>
    <property type="match status" value="1"/>
</dbReference>
<dbReference type="InterPro" id="IPR016291">
    <property type="entry name" value="Isochorismatase"/>
</dbReference>
<feature type="domain" description="Isochorismatase-like" evidence="3">
    <location>
        <begin position="32"/>
        <end position="205"/>
    </location>
</feature>
<dbReference type="PANTHER" id="PTHR43540">
    <property type="entry name" value="PEROXYUREIDOACRYLATE/UREIDOACRYLATE AMIDOHYDROLASE-RELATED"/>
    <property type="match status" value="1"/>
</dbReference>
<comment type="caution">
    <text evidence="4">The sequence shown here is derived from an EMBL/GenBank/DDBJ whole genome shotgun (WGS) entry which is preliminary data.</text>
</comment>
<dbReference type="GO" id="GO:0008908">
    <property type="term" value="F:isochorismatase activity"/>
    <property type="evidence" value="ECO:0007669"/>
    <property type="project" value="InterPro"/>
</dbReference>
<organism evidence="4 5">
    <name type="scientific">Baia soyae</name>
    <dbReference type="NCBI Taxonomy" id="1544746"/>
    <lineage>
        <taxon>Bacteria</taxon>
        <taxon>Bacillati</taxon>
        <taxon>Bacillota</taxon>
        <taxon>Bacilli</taxon>
        <taxon>Bacillales</taxon>
        <taxon>Thermoactinomycetaceae</taxon>
        <taxon>Baia</taxon>
    </lineage>
</organism>
<evidence type="ECO:0000256" key="2">
    <source>
        <dbReference type="ARBA" id="ARBA00022801"/>
    </source>
</evidence>
<evidence type="ECO:0000313" key="4">
    <source>
        <dbReference type="EMBL" id="TCP69856.1"/>
    </source>
</evidence>
<dbReference type="SUPFAM" id="SSF52499">
    <property type="entry name" value="Isochorismatase-like hydrolases"/>
    <property type="match status" value="1"/>
</dbReference>
<protein>
    <submittedName>
        <fullName evidence="4">Bifunctional isochorismate lyase/aryl carrier protein</fullName>
    </submittedName>
</protein>
<reference evidence="4 5" key="1">
    <citation type="submission" date="2019-03" db="EMBL/GenBank/DDBJ databases">
        <title>Genomic Encyclopedia of Type Strains, Phase IV (KMG-IV): sequencing the most valuable type-strain genomes for metagenomic binning, comparative biology and taxonomic classification.</title>
        <authorList>
            <person name="Goeker M."/>
        </authorList>
    </citation>
    <scope>NUCLEOTIDE SEQUENCE [LARGE SCALE GENOMIC DNA]</scope>
    <source>
        <strain evidence="4 5">DSM 46831</strain>
    </source>
</reference>
<dbReference type="CDD" id="cd01013">
    <property type="entry name" value="isochorismatase"/>
    <property type="match status" value="1"/>
</dbReference>
<dbReference type="EMBL" id="SLXV01000005">
    <property type="protein sequence ID" value="TCP69856.1"/>
    <property type="molecule type" value="Genomic_DNA"/>
</dbReference>
<evidence type="ECO:0000259" key="3">
    <source>
        <dbReference type="Pfam" id="PF00857"/>
    </source>
</evidence>
<dbReference type="Pfam" id="PF00857">
    <property type="entry name" value="Isochorismatase"/>
    <property type="match status" value="1"/>
</dbReference>
<dbReference type="Proteomes" id="UP000294746">
    <property type="component" value="Unassembled WGS sequence"/>
</dbReference>
<proteinExistence type="inferred from homology"/>
<comment type="similarity">
    <text evidence="1">Belongs to the isochorismatase family.</text>
</comment>
<gene>
    <name evidence="4" type="ORF">EDD57_10539</name>
</gene>
<evidence type="ECO:0000313" key="5">
    <source>
        <dbReference type="Proteomes" id="UP000294746"/>
    </source>
</evidence>
<dbReference type="Gene3D" id="3.40.50.850">
    <property type="entry name" value="Isochorismatase-like"/>
    <property type="match status" value="1"/>
</dbReference>
<sequence length="219" mass="25058">MGIPLITPYAMPTMIDLPTNKVAWEADPKRAVLLIHDMQKYFMRPYQVNQSPIVELMDHIRSLKETCSEMEIPAVYSAQPGDQSPEDRALLIDFWGPGMGEDPLQTDIVDELSPEANDRVLTKWRYSAFQRTDLLEYMQEQGRDQLIICGVYAHIGCLLTACDAFMKDIQSFFVADAVADFSLQDHQMAMHYAASRCAYTITTNQIIEQLKKEQYSYDV</sequence>
<dbReference type="PANTHER" id="PTHR43540:SF3">
    <property type="entry name" value="ENTEROBACTIN SYNTHASE COMPONENT B"/>
    <property type="match status" value="1"/>
</dbReference>
<dbReference type="PRINTS" id="PR01398">
    <property type="entry name" value="ISCHRISMTASE"/>
</dbReference>
<dbReference type="InterPro" id="IPR050272">
    <property type="entry name" value="Isochorismatase-like_hydrls"/>
</dbReference>
<evidence type="ECO:0000256" key="1">
    <source>
        <dbReference type="ARBA" id="ARBA00006336"/>
    </source>
</evidence>
<keyword evidence="2" id="KW-0378">Hydrolase</keyword>
<dbReference type="InterPro" id="IPR000868">
    <property type="entry name" value="Isochorismatase-like_dom"/>
</dbReference>
<keyword evidence="5" id="KW-1185">Reference proteome</keyword>